<dbReference type="PROSITE" id="PS50234">
    <property type="entry name" value="VWFA"/>
    <property type="match status" value="1"/>
</dbReference>
<organism evidence="3 4">
    <name type="scientific">Methylosinus sporium</name>
    <dbReference type="NCBI Taxonomy" id="428"/>
    <lineage>
        <taxon>Bacteria</taxon>
        <taxon>Pseudomonadati</taxon>
        <taxon>Pseudomonadota</taxon>
        <taxon>Alphaproteobacteria</taxon>
        <taxon>Hyphomicrobiales</taxon>
        <taxon>Methylocystaceae</taxon>
        <taxon>Methylosinus</taxon>
    </lineage>
</organism>
<keyword evidence="1" id="KW-0472">Membrane</keyword>
<evidence type="ECO:0000256" key="1">
    <source>
        <dbReference type="SAM" id="Phobius"/>
    </source>
</evidence>
<protein>
    <submittedName>
        <fullName evidence="3">VWA domain-containing protein</fullName>
    </submittedName>
</protein>
<keyword evidence="1" id="KW-1133">Transmembrane helix</keyword>
<evidence type="ECO:0000313" key="4">
    <source>
        <dbReference type="Proteomes" id="UP000245137"/>
    </source>
</evidence>
<dbReference type="EMBL" id="PUIV01000001">
    <property type="protein sequence ID" value="PWB95556.1"/>
    <property type="molecule type" value="Genomic_DNA"/>
</dbReference>
<dbReference type="CDD" id="cd00198">
    <property type="entry name" value="vWFA"/>
    <property type="match status" value="1"/>
</dbReference>
<dbReference type="Gene3D" id="3.40.50.410">
    <property type="entry name" value="von Willebrand factor, type A domain"/>
    <property type="match status" value="1"/>
</dbReference>
<accession>A0A2U1SVD0</accession>
<dbReference type="OrthoDB" id="6206554at2"/>
<dbReference type="SMART" id="SM00327">
    <property type="entry name" value="VWA"/>
    <property type="match status" value="1"/>
</dbReference>
<dbReference type="SUPFAM" id="SSF53300">
    <property type="entry name" value="vWA-like"/>
    <property type="match status" value="1"/>
</dbReference>
<dbReference type="InterPro" id="IPR002035">
    <property type="entry name" value="VWF_A"/>
</dbReference>
<gene>
    <name evidence="3" type="ORF">C5689_00030</name>
</gene>
<dbReference type="RefSeq" id="WP_108915237.1">
    <property type="nucleotide sequence ID" value="NZ_BGJY01000001.1"/>
</dbReference>
<keyword evidence="1" id="KW-0812">Transmembrane</keyword>
<name>A0A2U1SVD0_METSR</name>
<comment type="caution">
    <text evidence="3">The sequence shown here is derived from an EMBL/GenBank/DDBJ whole genome shotgun (WGS) entry which is preliminary data.</text>
</comment>
<sequence>MSFDVASPLALLLLPLALAPLFFSALRPSSISSVAAAPRDALSSLVAWTLRVAAMLAISACALAVAGPFHEGRAIARYGEGAEISILIDRSASMNETFAGRTPAGGEESKASAAKRIMSDFVARRAHDLFGVTAFSTSPILVMPMTDHRDAVRAAIRAIDRPGLGYTNIGRGLAMALSQFPAGGEIESRVILLVSDGAAVIDPRIQDQLRADFRKIKPNLYWLFLRTQGSKGLSDKPGADELDTPQALPERHLDLFFKSLGVGYRAFEAEGPAAVAEAIGEIDRLERRPFRYAERIPRKDLTDETLLVAAFATFLLVAAKFAETSLKQSARADAPRARARRLA</sequence>
<dbReference type="Pfam" id="PF13519">
    <property type="entry name" value="VWA_2"/>
    <property type="match status" value="1"/>
</dbReference>
<evidence type="ECO:0000259" key="2">
    <source>
        <dbReference type="PROSITE" id="PS50234"/>
    </source>
</evidence>
<dbReference type="InterPro" id="IPR036465">
    <property type="entry name" value="vWFA_dom_sf"/>
</dbReference>
<feature type="transmembrane region" description="Helical" evidence="1">
    <location>
        <begin position="46"/>
        <end position="67"/>
    </location>
</feature>
<proteinExistence type="predicted"/>
<evidence type="ECO:0000313" key="3">
    <source>
        <dbReference type="EMBL" id="PWB95556.1"/>
    </source>
</evidence>
<reference evidence="3 4" key="1">
    <citation type="journal article" date="2018" name="Appl. Microbiol. Biotechnol.">
        <title>Co-cultivation of the strictly anaerobic methanogen Methanosarcina barkeri with aerobic methanotrophs in an oxygen-limited membrane bioreactor.</title>
        <authorList>
            <person name="In 't Zandt M.H."/>
            <person name="van den Bosch T.J.M."/>
            <person name="Rijkers R."/>
            <person name="van Kessel M.A.H.J."/>
            <person name="Jetten M.S.M."/>
            <person name="Welte C.U."/>
        </authorList>
    </citation>
    <scope>NUCLEOTIDE SEQUENCE [LARGE SCALE GENOMIC DNA]</scope>
    <source>
        <strain evidence="3 4">DSM 17706</strain>
    </source>
</reference>
<dbReference type="Proteomes" id="UP000245137">
    <property type="component" value="Unassembled WGS sequence"/>
</dbReference>
<dbReference type="AlphaFoldDB" id="A0A2U1SVD0"/>
<feature type="domain" description="VWFA" evidence="2">
    <location>
        <begin position="83"/>
        <end position="282"/>
    </location>
</feature>
<keyword evidence="4" id="KW-1185">Reference proteome</keyword>